<dbReference type="InterPro" id="IPR023346">
    <property type="entry name" value="Lysozyme-like_dom_sf"/>
</dbReference>
<dbReference type="EMBL" id="JACKRN010000006">
    <property type="protein sequence ID" value="MCV7069160.1"/>
    <property type="molecule type" value="Genomic_DNA"/>
</dbReference>
<accession>A0A9X3BNG3</accession>
<gene>
    <name evidence="2" type="ORF">H7H73_00095</name>
</gene>
<dbReference type="Gene3D" id="2.30.260.10">
    <property type="entry name" value="putative xylanase like domain"/>
    <property type="match status" value="1"/>
</dbReference>
<sequence length="396" mass="42045">MGYYREAETAFGVGWNVLAAINFVETAFGRIAGVSTAGAQGPMQFMPSTFAAYGAGGDILAPRDAIMAAGRYLAANGFARDPDHALYRYNNSMQYVRAINDYAAVLAADPAGLRGYHRWGVYVNTTSGDVLLPDDYAAAAPVPVEDYLSRVAKVSTHVELSPASARVLDAALAVARDAAGAPPAARAEALSRQFLGTPYGADTLVGSGGVPERLVAELERVDCFTLADYVEALKRSTSRDQFVNALIRVRYKDGIVGFATRKHFFTDWAAAAPAIAADITATLSPDAVEVPKNLNRKDAGGVYLPGLPVVPRTVAYLPSARVNDDVVGQLRTGDYVGAYAEDGGLDVTHVGIYVDGPRGPVLRNASSLTADQKVVDTPLFDYLRTVPGIVVLRPLQ</sequence>
<dbReference type="Proteomes" id="UP001140272">
    <property type="component" value="Unassembled WGS sequence"/>
</dbReference>
<proteinExistence type="predicted"/>
<evidence type="ECO:0000313" key="3">
    <source>
        <dbReference type="Proteomes" id="UP001140272"/>
    </source>
</evidence>
<dbReference type="AlphaFoldDB" id="A0A9X3BNG3"/>
<dbReference type="Gene3D" id="1.10.530.10">
    <property type="match status" value="1"/>
</dbReference>
<evidence type="ECO:0000313" key="2">
    <source>
        <dbReference type="EMBL" id="MCV7069160.1"/>
    </source>
</evidence>
<dbReference type="SUPFAM" id="SSF54001">
    <property type="entry name" value="Cysteine proteinases"/>
    <property type="match status" value="1"/>
</dbReference>
<dbReference type="GO" id="GO:0009253">
    <property type="term" value="P:peptidoglycan catabolic process"/>
    <property type="evidence" value="ECO:0007669"/>
    <property type="project" value="TreeGrafter"/>
</dbReference>
<dbReference type="Gene3D" id="1.10.3670.10">
    <property type="entry name" value="Putative xylanase like domain"/>
    <property type="match status" value="1"/>
</dbReference>
<dbReference type="Pfam" id="PF07313">
    <property type="entry name" value="AmiA-like"/>
    <property type="match status" value="1"/>
</dbReference>
<dbReference type="GO" id="GO:0008933">
    <property type="term" value="F:peptidoglycan lytic transglycosylase activity"/>
    <property type="evidence" value="ECO:0007669"/>
    <property type="project" value="TreeGrafter"/>
</dbReference>
<name>A0A9X3BNG3_9MYCO</name>
<evidence type="ECO:0000259" key="1">
    <source>
        <dbReference type="Pfam" id="PF01464"/>
    </source>
</evidence>
<dbReference type="SUPFAM" id="SSF53955">
    <property type="entry name" value="Lysozyme-like"/>
    <property type="match status" value="1"/>
</dbReference>
<organism evidence="2 3">
    <name type="scientific">Mycolicibacterium rufum</name>
    <dbReference type="NCBI Taxonomy" id="318424"/>
    <lineage>
        <taxon>Bacteria</taxon>
        <taxon>Bacillati</taxon>
        <taxon>Actinomycetota</taxon>
        <taxon>Actinomycetes</taxon>
        <taxon>Mycobacteriales</taxon>
        <taxon>Mycobacteriaceae</taxon>
        <taxon>Mycolicibacterium</taxon>
    </lineage>
</organism>
<reference evidence="2" key="2">
    <citation type="journal article" date="2022" name="BMC Genomics">
        <title>Comparative genome analysis of mycobacteria focusing on tRNA and non-coding RNA.</title>
        <authorList>
            <person name="Behra P.R.K."/>
            <person name="Pettersson B.M.F."/>
            <person name="Ramesh M."/>
            <person name="Das S."/>
            <person name="Dasgupta S."/>
            <person name="Kirsebom L.A."/>
        </authorList>
    </citation>
    <scope>NUCLEOTIDE SEQUENCE</scope>
    <source>
        <strain evidence="2">DSM 45406</strain>
    </source>
</reference>
<dbReference type="InterPro" id="IPR043426">
    <property type="entry name" value="MltB-like"/>
</dbReference>
<reference evidence="2" key="1">
    <citation type="submission" date="2020-07" db="EMBL/GenBank/DDBJ databases">
        <authorList>
            <person name="Pettersson B.M.F."/>
            <person name="Behra P.R.K."/>
            <person name="Ramesh M."/>
            <person name="Das S."/>
            <person name="Dasgupta S."/>
            <person name="Kirsebom L.A."/>
        </authorList>
    </citation>
    <scope>NUCLEOTIDE SEQUENCE</scope>
    <source>
        <strain evidence="2">DSM 45406</strain>
    </source>
</reference>
<feature type="domain" description="Transglycosylase SLT" evidence="1">
    <location>
        <begin position="3"/>
        <end position="92"/>
    </location>
</feature>
<protein>
    <submittedName>
        <fullName evidence="2">DUF1460 domain-containing protein</fullName>
    </submittedName>
</protein>
<dbReference type="Pfam" id="PF01464">
    <property type="entry name" value="SLT"/>
    <property type="match status" value="1"/>
</dbReference>
<dbReference type="InterPro" id="IPR038765">
    <property type="entry name" value="Papain-like_cys_pep_sf"/>
</dbReference>
<dbReference type="InterPro" id="IPR010846">
    <property type="entry name" value="AmiA-like"/>
</dbReference>
<dbReference type="PANTHER" id="PTHR30163:SF8">
    <property type="entry name" value="LYTIC MUREIN TRANSGLYCOSYLASE"/>
    <property type="match status" value="1"/>
</dbReference>
<dbReference type="InterPro" id="IPR008258">
    <property type="entry name" value="Transglycosylase_SLT_dom_1"/>
</dbReference>
<comment type="caution">
    <text evidence="2">The sequence shown here is derived from an EMBL/GenBank/DDBJ whole genome shotgun (WGS) entry which is preliminary data.</text>
</comment>
<dbReference type="PANTHER" id="PTHR30163">
    <property type="entry name" value="MEMBRANE-BOUND LYTIC MUREIN TRANSGLYCOSYLASE B"/>
    <property type="match status" value="1"/>
</dbReference>
<dbReference type="CDD" id="cd13399">
    <property type="entry name" value="Slt35-like"/>
    <property type="match status" value="1"/>
</dbReference>